<gene>
    <name evidence="1" type="ORF">CDAR_266071</name>
</gene>
<comment type="caution">
    <text evidence="1">The sequence shown here is derived from an EMBL/GenBank/DDBJ whole genome shotgun (WGS) entry which is preliminary data.</text>
</comment>
<organism evidence="1 2">
    <name type="scientific">Caerostris darwini</name>
    <dbReference type="NCBI Taxonomy" id="1538125"/>
    <lineage>
        <taxon>Eukaryota</taxon>
        <taxon>Metazoa</taxon>
        <taxon>Ecdysozoa</taxon>
        <taxon>Arthropoda</taxon>
        <taxon>Chelicerata</taxon>
        <taxon>Arachnida</taxon>
        <taxon>Araneae</taxon>
        <taxon>Araneomorphae</taxon>
        <taxon>Entelegynae</taxon>
        <taxon>Araneoidea</taxon>
        <taxon>Araneidae</taxon>
        <taxon>Caerostris</taxon>
    </lineage>
</organism>
<sequence>MQNVQISLVGCLHFEFVGAVLRPLKALFEFNRASVTILSSRKSVEMILVEIYEFFVWQLGYFHRYLREILGWMNSLGSGVEVEHKCGFKGSFPYSIKFFVIISEVQERLENTFMT</sequence>
<dbReference type="EMBL" id="BPLQ01005017">
    <property type="protein sequence ID" value="GIY12309.1"/>
    <property type="molecule type" value="Genomic_DNA"/>
</dbReference>
<reference evidence="1 2" key="1">
    <citation type="submission" date="2021-06" db="EMBL/GenBank/DDBJ databases">
        <title>Caerostris darwini draft genome.</title>
        <authorList>
            <person name="Kono N."/>
            <person name="Arakawa K."/>
        </authorList>
    </citation>
    <scope>NUCLEOTIDE SEQUENCE [LARGE SCALE GENOMIC DNA]</scope>
</reference>
<protein>
    <submittedName>
        <fullName evidence="1">Uncharacterized protein</fullName>
    </submittedName>
</protein>
<evidence type="ECO:0000313" key="1">
    <source>
        <dbReference type="EMBL" id="GIY12309.1"/>
    </source>
</evidence>
<accession>A0AAV4QVJ6</accession>
<proteinExistence type="predicted"/>
<name>A0AAV4QVJ6_9ARAC</name>
<dbReference type="Proteomes" id="UP001054837">
    <property type="component" value="Unassembled WGS sequence"/>
</dbReference>
<dbReference type="AlphaFoldDB" id="A0AAV4QVJ6"/>
<keyword evidence="2" id="KW-1185">Reference proteome</keyword>
<evidence type="ECO:0000313" key="2">
    <source>
        <dbReference type="Proteomes" id="UP001054837"/>
    </source>
</evidence>